<dbReference type="GO" id="GO:0000150">
    <property type="term" value="F:DNA strand exchange activity"/>
    <property type="evidence" value="ECO:0007669"/>
    <property type="project" value="InterPro"/>
</dbReference>
<gene>
    <name evidence="9" type="ORF">So717_22860</name>
</gene>
<dbReference type="PROSITE" id="PS00397">
    <property type="entry name" value="RECOMBINASES_1"/>
    <property type="match status" value="1"/>
</dbReference>
<evidence type="ECO:0000256" key="1">
    <source>
        <dbReference type="ARBA" id="ARBA00022908"/>
    </source>
</evidence>
<dbReference type="InterPro" id="IPR006118">
    <property type="entry name" value="Recombinase_CS"/>
</dbReference>
<evidence type="ECO:0000256" key="3">
    <source>
        <dbReference type="ARBA" id="ARBA00023172"/>
    </source>
</evidence>
<evidence type="ECO:0000256" key="6">
    <source>
        <dbReference type="SAM" id="Coils"/>
    </source>
</evidence>
<evidence type="ECO:0000259" key="7">
    <source>
        <dbReference type="PROSITE" id="PS51736"/>
    </source>
</evidence>
<dbReference type="GO" id="GO:0015074">
    <property type="term" value="P:DNA integration"/>
    <property type="evidence" value="ECO:0007669"/>
    <property type="project" value="UniProtKB-KW"/>
</dbReference>
<evidence type="ECO:0000256" key="2">
    <source>
        <dbReference type="ARBA" id="ARBA00023125"/>
    </source>
</evidence>
<evidence type="ECO:0000259" key="8">
    <source>
        <dbReference type="PROSITE" id="PS51737"/>
    </source>
</evidence>
<evidence type="ECO:0000313" key="9">
    <source>
        <dbReference type="EMBL" id="GFE50533.1"/>
    </source>
</evidence>
<keyword evidence="1" id="KW-0229">DNA integration</keyword>
<dbReference type="InterPro" id="IPR006119">
    <property type="entry name" value="Resolv_N"/>
</dbReference>
<feature type="coiled-coil region" evidence="6">
    <location>
        <begin position="399"/>
        <end position="426"/>
    </location>
</feature>
<keyword evidence="10" id="KW-1185">Reference proteome</keyword>
<dbReference type="EMBL" id="BLIV01000004">
    <property type="protein sequence ID" value="GFE50533.1"/>
    <property type="molecule type" value="Genomic_DNA"/>
</dbReference>
<dbReference type="PROSITE" id="PS51736">
    <property type="entry name" value="RECOMBINASES_3"/>
    <property type="match status" value="1"/>
</dbReference>
<feature type="domain" description="Recombinase" evidence="8">
    <location>
        <begin position="161"/>
        <end position="276"/>
    </location>
</feature>
<dbReference type="PROSITE" id="PS51737">
    <property type="entry name" value="RECOMBINASE_DNA_BIND"/>
    <property type="match status" value="1"/>
</dbReference>
<keyword evidence="3" id="KW-0233">DNA recombination</keyword>
<dbReference type="Pfam" id="PF07508">
    <property type="entry name" value="Recombinase"/>
    <property type="match status" value="1"/>
</dbReference>
<dbReference type="PANTHER" id="PTHR30461:SF2">
    <property type="entry name" value="SERINE RECOMBINASE PINE-RELATED"/>
    <property type="match status" value="1"/>
</dbReference>
<dbReference type="InterPro" id="IPR011109">
    <property type="entry name" value="DNA_bind_recombinase_dom"/>
</dbReference>
<dbReference type="InterPro" id="IPR050639">
    <property type="entry name" value="SSR_resolvase"/>
</dbReference>
<dbReference type="Gene3D" id="3.40.50.1390">
    <property type="entry name" value="Resolvase, N-terminal catalytic domain"/>
    <property type="match status" value="1"/>
</dbReference>
<name>A0A640VQM6_9RHOB</name>
<dbReference type="Proteomes" id="UP000436522">
    <property type="component" value="Unassembled WGS sequence"/>
</dbReference>
<feature type="active site" description="O-(5'-phospho-DNA)-serine intermediate" evidence="4 5">
    <location>
        <position position="13"/>
    </location>
</feature>
<dbReference type="CDD" id="cd00338">
    <property type="entry name" value="Ser_Recombinase"/>
    <property type="match status" value="1"/>
</dbReference>
<accession>A0A640VQM6</accession>
<comment type="caution">
    <text evidence="9">The sequence shown here is derived from an EMBL/GenBank/DDBJ whole genome shotgun (WGS) entry which is preliminary data.</text>
</comment>
<organism evidence="9 10">
    <name type="scientific">Roseobacter cerasinus</name>
    <dbReference type="NCBI Taxonomy" id="2602289"/>
    <lineage>
        <taxon>Bacteria</taxon>
        <taxon>Pseudomonadati</taxon>
        <taxon>Pseudomonadota</taxon>
        <taxon>Alphaproteobacteria</taxon>
        <taxon>Rhodobacterales</taxon>
        <taxon>Roseobacteraceae</taxon>
        <taxon>Roseobacter</taxon>
    </lineage>
</organism>
<dbReference type="SUPFAM" id="SSF53041">
    <property type="entry name" value="Resolvase-like"/>
    <property type="match status" value="1"/>
</dbReference>
<dbReference type="GO" id="GO:0003677">
    <property type="term" value="F:DNA binding"/>
    <property type="evidence" value="ECO:0007669"/>
    <property type="project" value="UniProtKB-KW"/>
</dbReference>
<keyword evidence="2" id="KW-0238">DNA-binding</keyword>
<sequence length="508" mass="57208">MNKPQAIIYCRVSSKGQETDGHGLESQEARCRQHAKNNGYEVVSVFPDTMTGSGDFVKRPGMVALLSFIDAQPDEKFIVIFDDLKRLSRDTRAFLDLRDAFRLRGVQIESPNFSFEDTPEGEFVETVIAAQGALERKQNGRQVKQKMNVRTDLGFWCHLPPVGYRFEKVPNLGKTLVRDEPVASIIQEALEGFASGRFQTQAEVRRFLQNEPRFPCSKTGQVGAQRVSEMLRKTFYAGYLSSDAYGLSWHKMQHEPLISLETFEKIQVRLKGKARAPKRANIGDQFALRGVAVCACCNIPFRSSFSKGRNGTRHPYYLCQTKGCEVYGKSIRRDVLEGDVGALIKRLEPTAGLTKLVTEMFRTVWDARAIQAKDATRVLRQQIAGLERDITKTVDRIIETESQTVVRALEIKVEDLERQKLFLTDKAASEGQPKRTFEEQLEPAIAFLTSPWKIWESGEITLRRLVLKLAFAEPIQYCRNRGARTPEFALPFKALGSVCGKGVRGGGA</sequence>
<dbReference type="OrthoDB" id="7277848at2"/>
<dbReference type="Gene3D" id="3.90.1750.20">
    <property type="entry name" value="Putative Large Serine Recombinase, Chain B, Domain 2"/>
    <property type="match status" value="1"/>
</dbReference>
<keyword evidence="6" id="KW-0175">Coiled coil</keyword>
<dbReference type="InterPro" id="IPR038109">
    <property type="entry name" value="DNA_bind_recomb_sf"/>
</dbReference>
<dbReference type="Pfam" id="PF00239">
    <property type="entry name" value="Resolvase"/>
    <property type="match status" value="1"/>
</dbReference>
<feature type="domain" description="Resolvase/invertase-type recombinase catalytic" evidence="7">
    <location>
        <begin position="5"/>
        <end position="154"/>
    </location>
</feature>
<dbReference type="RefSeq" id="WP_159977403.1">
    <property type="nucleotide sequence ID" value="NZ_BLIV01000004.1"/>
</dbReference>
<dbReference type="InterPro" id="IPR036162">
    <property type="entry name" value="Resolvase-like_N_sf"/>
</dbReference>
<protein>
    <submittedName>
        <fullName evidence="9">Uncharacterized protein</fullName>
    </submittedName>
</protein>
<dbReference type="SMART" id="SM00857">
    <property type="entry name" value="Resolvase"/>
    <property type="match status" value="1"/>
</dbReference>
<evidence type="ECO:0000256" key="4">
    <source>
        <dbReference type="PIRSR" id="PIRSR606118-50"/>
    </source>
</evidence>
<evidence type="ECO:0000313" key="10">
    <source>
        <dbReference type="Proteomes" id="UP000436522"/>
    </source>
</evidence>
<dbReference type="AlphaFoldDB" id="A0A640VQM6"/>
<proteinExistence type="predicted"/>
<evidence type="ECO:0000256" key="5">
    <source>
        <dbReference type="PROSITE-ProRule" id="PRU10137"/>
    </source>
</evidence>
<dbReference type="PANTHER" id="PTHR30461">
    <property type="entry name" value="DNA-INVERTASE FROM LAMBDOID PROPHAGE"/>
    <property type="match status" value="1"/>
</dbReference>
<reference evidence="9 10" key="1">
    <citation type="submission" date="2019-12" db="EMBL/GenBank/DDBJ databases">
        <title>Roseobacter cerasinus sp. nov., isolated from seawater around aquaculture.</title>
        <authorList>
            <person name="Muramatsu S."/>
            <person name="Takabe Y."/>
            <person name="Mori K."/>
            <person name="Takaichi S."/>
            <person name="Hanada S."/>
        </authorList>
    </citation>
    <scope>NUCLEOTIDE SEQUENCE [LARGE SCALE GENOMIC DNA]</scope>
    <source>
        <strain evidence="9 10">AI77</strain>
    </source>
</reference>